<accession>A0A8J4XWX9</accession>
<sequence length="126" mass="13340">MSPLPSTLPSPRPQAAAAQRTNTSGEIPAHEHTNTPHTSAAHREYMGGGIKVPDWRIYKVETSPELVQVQRALASHGLRDPWLSLLVGLYVVLKGSSNPAACVSLCPGVPGVTQGKPQVQVSSRAS</sequence>
<dbReference type="EMBL" id="JACEEZ010018782">
    <property type="protein sequence ID" value="KAG0716528.1"/>
    <property type="molecule type" value="Genomic_DNA"/>
</dbReference>
<dbReference type="Proteomes" id="UP000770661">
    <property type="component" value="Unassembled WGS sequence"/>
</dbReference>
<feature type="compositionally biased region" description="Pro residues" evidence="1">
    <location>
        <begin position="1"/>
        <end position="12"/>
    </location>
</feature>
<feature type="region of interest" description="Disordered" evidence="1">
    <location>
        <begin position="1"/>
        <end position="45"/>
    </location>
</feature>
<name>A0A8J4XWX9_CHIOP</name>
<gene>
    <name evidence="2" type="ORF">GWK47_009481</name>
</gene>
<evidence type="ECO:0000256" key="1">
    <source>
        <dbReference type="SAM" id="MobiDB-lite"/>
    </source>
</evidence>
<proteinExistence type="predicted"/>
<organism evidence="2 3">
    <name type="scientific">Chionoecetes opilio</name>
    <name type="common">Atlantic snow crab</name>
    <name type="synonym">Cancer opilio</name>
    <dbReference type="NCBI Taxonomy" id="41210"/>
    <lineage>
        <taxon>Eukaryota</taxon>
        <taxon>Metazoa</taxon>
        <taxon>Ecdysozoa</taxon>
        <taxon>Arthropoda</taxon>
        <taxon>Crustacea</taxon>
        <taxon>Multicrustacea</taxon>
        <taxon>Malacostraca</taxon>
        <taxon>Eumalacostraca</taxon>
        <taxon>Eucarida</taxon>
        <taxon>Decapoda</taxon>
        <taxon>Pleocyemata</taxon>
        <taxon>Brachyura</taxon>
        <taxon>Eubrachyura</taxon>
        <taxon>Majoidea</taxon>
        <taxon>Majidae</taxon>
        <taxon>Chionoecetes</taxon>
    </lineage>
</organism>
<dbReference type="OrthoDB" id="521512at2759"/>
<keyword evidence="3" id="KW-1185">Reference proteome</keyword>
<evidence type="ECO:0000313" key="2">
    <source>
        <dbReference type="EMBL" id="KAG0716528.1"/>
    </source>
</evidence>
<evidence type="ECO:0000313" key="3">
    <source>
        <dbReference type="Proteomes" id="UP000770661"/>
    </source>
</evidence>
<protein>
    <submittedName>
        <fullName evidence="2">Uncharacterized protein</fullName>
    </submittedName>
</protein>
<comment type="caution">
    <text evidence="2">The sequence shown here is derived from an EMBL/GenBank/DDBJ whole genome shotgun (WGS) entry which is preliminary data.</text>
</comment>
<reference evidence="2" key="1">
    <citation type="submission" date="2020-07" db="EMBL/GenBank/DDBJ databases">
        <title>The High-quality genome of the commercially important snow crab, Chionoecetes opilio.</title>
        <authorList>
            <person name="Jeong J.-H."/>
            <person name="Ryu S."/>
        </authorList>
    </citation>
    <scope>NUCLEOTIDE SEQUENCE</scope>
    <source>
        <strain evidence="2">MADBK_172401_WGS</strain>
        <tissue evidence="2">Digestive gland</tissue>
    </source>
</reference>
<dbReference type="AlphaFoldDB" id="A0A8J4XWX9"/>